<protein>
    <submittedName>
        <fullName evidence="1">Uncharacterized protein</fullName>
    </submittedName>
</protein>
<proteinExistence type="predicted"/>
<evidence type="ECO:0000313" key="1">
    <source>
        <dbReference type="EMBL" id="NDU42810.1"/>
    </source>
</evidence>
<reference evidence="1" key="1">
    <citation type="submission" date="2019-11" db="EMBL/GenBank/DDBJ databases">
        <title>Acidithiobacillus ferrianus sp. nov.: a facultatively anaerobic and extremely acidophilic chemolithoautotroph.</title>
        <authorList>
            <person name="Norris P.R."/>
            <person name="Falagan C."/>
            <person name="Moya-Beltran A."/>
            <person name="Castro M."/>
            <person name="Quatrini R."/>
            <person name="Johnson D.B."/>
        </authorList>
    </citation>
    <scope>NUCLEOTIDE SEQUENCE [LARGE SCALE GENOMIC DNA]</scope>
    <source>
        <strain evidence="1">MG</strain>
    </source>
</reference>
<gene>
    <name evidence="1" type="ORF">GL267_09210</name>
</gene>
<dbReference type="AlphaFoldDB" id="A0A845UDX2"/>
<organism evidence="1">
    <name type="scientific">Acidithiobacillus ferrianus</name>
    <dbReference type="NCBI Taxonomy" id="2678518"/>
    <lineage>
        <taxon>Bacteria</taxon>
        <taxon>Pseudomonadati</taxon>
        <taxon>Pseudomonadota</taxon>
        <taxon>Acidithiobacillia</taxon>
        <taxon>Acidithiobacillales</taxon>
        <taxon>Acidithiobacillaceae</taxon>
        <taxon>Acidithiobacillus</taxon>
    </lineage>
</organism>
<comment type="caution">
    <text evidence="1">The sequence shown here is derived from an EMBL/GenBank/DDBJ whole genome shotgun (WGS) entry which is preliminary data.</text>
</comment>
<dbReference type="RefSeq" id="WP_163098037.1">
    <property type="nucleotide sequence ID" value="NZ_CP127523.1"/>
</dbReference>
<sequence length="148" mass="16401">MDMTAWHYTTGQKFIKIVGDGYLNPRATVTPDGTRPIIWFSLSQHWEPTAQKAFNTGELAGMMGTCEHGGGLLRFGVPYSSLIPWPKLGRKAGFGSAQIKALEIVGVEQGATPAKWCGSLKRIHVCECLLVDCFDSDTNEWQRVQEQK</sequence>
<accession>A0A845UDX2</accession>
<name>A0A845UDX2_9PROT</name>
<dbReference type="EMBL" id="WNJL01000034">
    <property type="protein sequence ID" value="NDU42810.1"/>
    <property type="molecule type" value="Genomic_DNA"/>
</dbReference>